<sequence>MRWRDELICGRFGEAPGSAVVHTHVDHDGRPLLRQSLAVGPHAPGWAGPAVLGGAQATGSLLVVDPSRPAEPPQVLADGAVVRLPLADGPATLWTATAPDAHTLRAHLTVEARAHAAGWAC</sequence>
<accession>A0AAJ6L5G6</accession>
<evidence type="ECO:0000313" key="1">
    <source>
        <dbReference type="EMBL" id="WLS48851.1"/>
    </source>
</evidence>
<dbReference type="AlphaFoldDB" id="A0AAJ6L5G6"/>
<keyword evidence="2" id="KW-1185">Reference proteome</keyword>
<name>A0AAJ6L5G6_9ACTN</name>
<dbReference type="Proteomes" id="UP001235874">
    <property type="component" value="Chromosome"/>
</dbReference>
<dbReference type="EMBL" id="CP130472">
    <property type="protein sequence ID" value="WLS48851.1"/>
    <property type="molecule type" value="Genomic_DNA"/>
</dbReference>
<proteinExistence type="predicted"/>
<protein>
    <submittedName>
        <fullName evidence="1">Uncharacterized protein</fullName>
    </submittedName>
</protein>
<reference evidence="1 2" key="1">
    <citation type="submission" date="2023-07" db="EMBL/GenBank/DDBJ databases">
        <title>Micromonospora profundi TRM 95458 converts glycerol to a new osmotic compound.</title>
        <authorList>
            <person name="Lu D."/>
        </authorList>
    </citation>
    <scope>NUCLEOTIDE SEQUENCE [LARGE SCALE GENOMIC DNA]</scope>
    <source>
        <strain evidence="1 2">TRM95458</strain>
    </source>
</reference>
<evidence type="ECO:0000313" key="2">
    <source>
        <dbReference type="Proteomes" id="UP001235874"/>
    </source>
</evidence>
<dbReference type="KEGG" id="mprn:Q3V37_23380"/>
<dbReference type="RefSeq" id="WP_306273961.1">
    <property type="nucleotide sequence ID" value="NZ_CP130472.1"/>
</dbReference>
<gene>
    <name evidence="1" type="ORF">Q3V37_23380</name>
</gene>
<organism evidence="1 2">
    <name type="scientific">Micromonospora profundi</name>
    <dbReference type="NCBI Taxonomy" id="1420889"/>
    <lineage>
        <taxon>Bacteria</taxon>
        <taxon>Bacillati</taxon>
        <taxon>Actinomycetota</taxon>
        <taxon>Actinomycetes</taxon>
        <taxon>Micromonosporales</taxon>
        <taxon>Micromonosporaceae</taxon>
        <taxon>Micromonospora</taxon>
    </lineage>
</organism>